<evidence type="ECO:0000256" key="1">
    <source>
        <dbReference type="ARBA" id="ARBA00004613"/>
    </source>
</evidence>
<name>A0A672M5S3_SINGR</name>
<dbReference type="InterPro" id="IPR001212">
    <property type="entry name" value="Somatomedin_B_dom"/>
</dbReference>
<reference evidence="8" key="2">
    <citation type="submission" date="2025-09" db="UniProtKB">
        <authorList>
            <consortium name="Ensembl"/>
        </authorList>
    </citation>
    <scope>IDENTIFICATION</scope>
</reference>
<accession>A0A672M5S3</accession>
<dbReference type="AlphaFoldDB" id="A0A672M5S3"/>
<dbReference type="InterPro" id="IPR017850">
    <property type="entry name" value="Alkaline_phosphatase_core_sf"/>
</dbReference>
<dbReference type="Ensembl" id="ENSSGRT00000034301.1">
    <property type="protein sequence ID" value="ENSSGRP00000031960.1"/>
    <property type="gene ID" value="ENSSGRG00000017175.1"/>
</dbReference>
<dbReference type="PANTHER" id="PTHR10151:SF77">
    <property type="entry name" value="ECTONUCLEOTIDE PYROPHOSPHATASE_PHOSPHODIESTERASE FAMILY MEMBER 1"/>
    <property type="match status" value="1"/>
</dbReference>
<dbReference type="InterPro" id="IPR044929">
    <property type="entry name" value="DNA/RNA_non-sp_Endonuclease_sf"/>
</dbReference>
<evidence type="ECO:0000259" key="7">
    <source>
        <dbReference type="PROSITE" id="PS50958"/>
    </source>
</evidence>
<keyword evidence="9" id="KW-1185">Reference proteome</keyword>
<evidence type="ECO:0000256" key="6">
    <source>
        <dbReference type="ARBA" id="ARBA00023180"/>
    </source>
</evidence>
<organism evidence="8 9">
    <name type="scientific">Sinocyclocheilus grahami</name>
    <name type="common">Dianchi golden-line fish</name>
    <name type="synonym">Barbus grahami</name>
    <dbReference type="NCBI Taxonomy" id="75366"/>
    <lineage>
        <taxon>Eukaryota</taxon>
        <taxon>Metazoa</taxon>
        <taxon>Chordata</taxon>
        <taxon>Craniata</taxon>
        <taxon>Vertebrata</taxon>
        <taxon>Euteleostomi</taxon>
        <taxon>Actinopterygii</taxon>
        <taxon>Neopterygii</taxon>
        <taxon>Teleostei</taxon>
        <taxon>Ostariophysi</taxon>
        <taxon>Cypriniformes</taxon>
        <taxon>Cyprinidae</taxon>
        <taxon>Cyprininae</taxon>
        <taxon>Sinocyclocheilus</taxon>
    </lineage>
</organism>
<protein>
    <recommendedName>
        <fullName evidence="7">SMB domain-containing protein</fullName>
    </recommendedName>
</protein>
<reference evidence="8" key="1">
    <citation type="submission" date="2025-08" db="UniProtKB">
        <authorList>
            <consortium name="Ensembl"/>
        </authorList>
    </citation>
    <scope>IDENTIFICATION</scope>
</reference>
<evidence type="ECO:0000313" key="8">
    <source>
        <dbReference type="Ensembl" id="ENSSGRP00000031960.1"/>
    </source>
</evidence>
<keyword evidence="4" id="KW-0378">Hydrolase</keyword>
<keyword evidence="3" id="KW-0479">Metal-binding</keyword>
<keyword evidence="6" id="KW-0325">Glycoprotein</keyword>
<dbReference type="GO" id="GO:0004551">
    <property type="term" value="F:dinucleotide phosphatase activity"/>
    <property type="evidence" value="ECO:0007669"/>
    <property type="project" value="TreeGrafter"/>
</dbReference>
<keyword evidence="2" id="KW-0964">Secreted</keyword>
<sequence length="729" mass="82987">MIDVIEFGNEVLCHYIHITFEISFCLRALYFVCFLVTESCRNRCLSKSRDSNAVCHCDTACVNEGTCCLDYKEVCVEPSQRWTCSKFRCGEERLLNSLCSCSEDCVKVGDCCSNYKSICEGEKPWIEEDCEDIRTPQCPSGFSKPPLLLVSLDGFRAGYMKAYSSQLPVISKLRKCGTSTPYMRPAYPTKTFPNHYTIVTGLYPESHGIVDNKMYDVTRNASFSLRADEKFNPAWYQGEPVWLTAMRNKLKTATFFWPGSDVKVNGRYPDFWVKNIPFEKRVAKIFEWLNLPKGERPEFYTLYFEEPDVAGHRYGPMSSQYMNCLGELFLKHCGIWLILNVSVLICVSKHAGMEEASCKKAAYVSDYLDNIDDITVIQGPAARVQPKRLPDEFFSFDYEGLVKNLSCREPDQPMRPYLKEHLPKRLHFANNIRIESAHLYMQPGWQAALKPSEMKYCSGGFHGSDNVFKNMQAIFIGYGPGINSKTTVPPFENIEVYNLLCDLLGIPPAPNNGTHGSLNHLLKNSPHQPVYPAERSSVGTNNCLVTNILQNYLRLCSTEERNSGLEQLEGSLLFMSNVFVTDIWNRFHKVLLVRYSQELNGVNVVSGPIFDNDFDGNYDLMNKGTPRTVILNEAPIPTHFFVILTSCKNSSLPVQQCDGPLDAVSFVLPHRPDRLETCHNGSDYSWLQDWVQLHVARIRDIELLTGLSFYHDRISVTEMLQLKTTLKTF</sequence>
<dbReference type="GO" id="GO:0030500">
    <property type="term" value="P:regulation of bone mineralization"/>
    <property type="evidence" value="ECO:0007669"/>
    <property type="project" value="TreeGrafter"/>
</dbReference>
<dbReference type="InterPro" id="IPR002591">
    <property type="entry name" value="Phosphodiest/P_Trfase"/>
</dbReference>
<dbReference type="GO" id="GO:0046872">
    <property type="term" value="F:metal ion binding"/>
    <property type="evidence" value="ECO:0007669"/>
    <property type="project" value="UniProtKB-KW"/>
</dbReference>
<dbReference type="PROSITE" id="PS00524">
    <property type="entry name" value="SMB_1"/>
    <property type="match status" value="2"/>
</dbReference>
<dbReference type="GO" id="GO:0004528">
    <property type="term" value="F:phosphodiesterase I activity"/>
    <property type="evidence" value="ECO:0007669"/>
    <property type="project" value="TreeGrafter"/>
</dbReference>
<dbReference type="FunFam" id="3.40.720.10:FF:000145">
    <property type="entry name" value="Uncharacterized protein"/>
    <property type="match status" value="1"/>
</dbReference>
<dbReference type="CDD" id="cd16018">
    <property type="entry name" value="Enpp"/>
    <property type="match status" value="1"/>
</dbReference>
<dbReference type="GO" id="GO:0009986">
    <property type="term" value="C:cell surface"/>
    <property type="evidence" value="ECO:0007669"/>
    <property type="project" value="TreeGrafter"/>
</dbReference>
<dbReference type="PROSITE" id="PS50958">
    <property type="entry name" value="SMB_2"/>
    <property type="match status" value="2"/>
</dbReference>
<dbReference type="SUPFAM" id="SSF90188">
    <property type="entry name" value="Somatomedin B domain"/>
    <property type="match status" value="2"/>
</dbReference>
<dbReference type="InterPro" id="IPR020821">
    <property type="entry name" value="ENPP1-3/EXOG-like_nuc-like"/>
</dbReference>
<dbReference type="FunFam" id="4.10.410.20:FF:000001">
    <property type="entry name" value="Ectonucleotide pyrophosphatase/phosphodiesterase family member 2"/>
    <property type="match status" value="1"/>
</dbReference>
<dbReference type="Gene3D" id="3.40.720.10">
    <property type="entry name" value="Alkaline Phosphatase, subunit A"/>
    <property type="match status" value="1"/>
</dbReference>
<evidence type="ECO:0000256" key="3">
    <source>
        <dbReference type="ARBA" id="ARBA00022723"/>
    </source>
</evidence>
<evidence type="ECO:0000256" key="2">
    <source>
        <dbReference type="ARBA" id="ARBA00022525"/>
    </source>
</evidence>
<dbReference type="GO" id="GO:0030505">
    <property type="term" value="P:inorganic diphosphate transport"/>
    <property type="evidence" value="ECO:0007669"/>
    <property type="project" value="TreeGrafter"/>
</dbReference>
<gene>
    <name evidence="8" type="primary">enpp1</name>
</gene>
<dbReference type="Proteomes" id="UP000472262">
    <property type="component" value="Unassembled WGS sequence"/>
</dbReference>
<proteinExistence type="predicted"/>
<feature type="domain" description="SMB" evidence="7">
    <location>
        <begin position="80"/>
        <end position="124"/>
    </location>
</feature>
<dbReference type="SMART" id="SM00201">
    <property type="entry name" value="SO"/>
    <property type="match status" value="2"/>
</dbReference>
<feature type="domain" description="SMB" evidence="7">
    <location>
        <begin position="36"/>
        <end position="79"/>
    </location>
</feature>
<keyword evidence="5" id="KW-1015">Disulfide bond</keyword>
<evidence type="ECO:0000256" key="4">
    <source>
        <dbReference type="ARBA" id="ARBA00022801"/>
    </source>
</evidence>
<dbReference type="InterPro" id="IPR036024">
    <property type="entry name" value="Somatomedin_B-like_dom_sf"/>
</dbReference>
<dbReference type="Pfam" id="PF01663">
    <property type="entry name" value="Phosphodiest"/>
    <property type="match status" value="1"/>
</dbReference>
<comment type="subcellular location">
    <subcellularLocation>
        <location evidence="1">Secreted</location>
    </subcellularLocation>
</comment>
<dbReference type="GO" id="GO:0045599">
    <property type="term" value="P:negative regulation of fat cell differentiation"/>
    <property type="evidence" value="ECO:0007669"/>
    <property type="project" value="TreeGrafter"/>
</dbReference>
<dbReference type="Gene3D" id="3.40.570.10">
    <property type="entry name" value="Extracellular Endonuclease, subunit A"/>
    <property type="match status" value="1"/>
</dbReference>
<dbReference type="SUPFAM" id="SSF54060">
    <property type="entry name" value="His-Me finger endonucleases"/>
    <property type="match status" value="1"/>
</dbReference>
<dbReference type="SUPFAM" id="SSF53649">
    <property type="entry name" value="Alkaline phosphatase-like"/>
    <property type="match status" value="1"/>
</dbReference>
<evidence type="ECO:0000256" key="5">
    <source>
        <dbReference type="ARBA" id="ARBA00023157"/>
    </source>
</evidence>
<dbReference type="Pfam" id="PF01033">
    <property type="entry name" value="Somatomedin_B"/>
    <property type="match status" value="2"/>
</dbReference>
<evidence type="ECO:0000313" key="9">
    <source>
        <dbReference type="Proteomes" id="UP000472262"/>
    </source>
</evidence>
<dbReference type="SMART" id="SM00477">
    <property type="entry name" value="NUC"/>
    <property type="match status" value="1"/>
</dbReference>
<dbReference type="PANTHER" id="PTHR10151">
    <property type="entry name" value="ECTONUCLEOTIDE PYROPHOSPHATASE/PHOSPHODIESTERASE"/>
    <property type="match status" value="1"/>
</dbReference>
<dbReference type="GO" id="GO:0003676">
    <property type="term" value="F:nucleic acid binding"/>
    <property type="evidence" value="ECO:0007669"/>
    <property type="project" value="InterPro"/>
</dbReference>
<dbReference type="InterPro" id="IPR044925">
    <property type="entry name" value="His-Me_finger_sf"/>
</dbReference>
<dbReference type="GO" id="GO:0009143">
    <property type="term" value="P:nucleoside triphosphate catabolic process"/>
    <property type="evidence" value="ECO:0007669"/>
    <property type="project" value="TreeGrafter"/>
</dbReference>
<dbReference type="Gene3D" id="4.10.410.20">
    <property type="match status" value="2"/>
</dbReference>
<dbReference type="GO" id="GO:0005576">
    <property type="term" value="C:extracellular region"/>
    <property type="evidence" value="ECO:0007669"/>
    <property type="project" value="UniProtKB-SubCell"/>
</dbReference>
<dbReference type="GO" id="GO:0046034">
    <property type="term" value="P:ATP metabolic process"/>
    <property type="evidence" value="ECO:0007669"/>
    <property type="project" value="TreeGrafter"/>
</dbReference>